<dbReference type="OrthoDB" id="1111734at2759"/>
<evidence type="ECO:0000259" key="2">
    <source>
        <dbReference type="Pfam" id="PF06991"/>
    </source>
</evidence>
<feature type="compositionally biased region" description="Basic and acidic residues" evidence="1">
    <location>
        <begin position="286"/>
        <end position="303"/>
    </location>
</feature>
<feature type="compositionally biased region" description="Basic and acidic residues" evidence="1">
    <location>
        <begin position="56"/>
        <end position="66"/>
    </location>
</feature>
<dbReference type="Proteomes" id="UP000243797">
    <property type="component" value="Unassembled WGS sequence"/>
</dbReference>
<feature type="domain" description="Micro-fibrillar-associated protein 1 C-terminal" evidence="2">
    <location>
        <begin position="119"/>
        <end position="335"/>
    </location>
</feature>
<name>A0A2K1QVY2_9PEZI</name>
<feature type="region of interest" description="Disordered" evidence="1">
    <location>
        <begin position="171"/>
        <end position="199"/>
    </location>
</feature>
<feature type="compositionally biased region" description="Basic and acidic residues" evidence="1">
    <location>
        <begin position="226"/>
        <end position="261"/>
    </location>
</feature>
<accession>A0A2K1QVY2</accession>
<dbReference type="EMBL" id="NKHZ01000032">
    <property type="protein sequence ID" value="PNS19217.1"/>
    <property type="molecule type" value="Genomic_DNA"/>
</dbReference>
<sequence length="388" mass="44841">MPPKRFTANPLAAPRYRPGKPLPAADASSESESESDSASDDAPAQREAPPKAASFRKIDVDLKAREAQAVASRAREAAERKRREEEEEGFVTASSSEGEEEGSDDEESGSESEAEDYSSDEEGRRRFIAPTFVRKGRVEKRDEGREWAEEERRRKEKADEMLRAQIEREVRERAEGKRDWDDEEVGDEADVDDRDGVDPEAEHAAWKLRELKRVKRERETIEVAEKEREEVERRRGLTQEERDREDKEWIDKQKEEKEGRGKMSYMQKYFHKGAFFQEDGDEEVKEAKRRDVAGRRFEDEAANRELLPQYMQIRDMTKLGKKGRTRYKDMKAEDTGSFGADLRDRRGRGDAGGRYNDGPSGANNVAVGERRPRDDDRGGREEKRPRYE</sequence>
<dbReference type="Pfam" id="PF06991">
    <property type="entry name" value="MFAP1"/>
    <property type="match status" value="1"/>
</dbReference>
<evidence type="ECO:0000313" key="4">
    <source>
        <dbReference type="Proteomes" id="UP000243797"/>
    </source>
</evidence>
<feature type="compositionally biased region" description="Basic and acidic residues" evidence="1">
    <location>
        <begin position="139"/>
        <end position="159"/>
    </location>
</feature>
<reference evidence="3 4" key="1">
    <citation type="submission" date="2017-06" db="EMBL/GenBank/DDBJ databases">
        <title>Draft genome sequence of a variant of Elsinoe murrayae.</title>
        <authorList>
            <person name="Cheng Q."/>
        </authorList>
    </citation>
    <scope>NUCLEOTIDE SEQUENCE [LARGE SCALE GENOMIC DNA]</scope>
    <source>
        <strain evidence="3 4">CQ-2017a</strain>
    </source>
</reference>
<feature type="compositionally biased region" description="Basic and acidic residues" evidence="1">
    <location>
        <begin position="171"/>
        <end position="180"/>
    </location>
</feature>
<protein>
    <recommendedName>
        <fullName evidence="2">Micro-fibrillar-associated protein 1 C-terminal domain-containing protein</fullName>
    </recommendedName>
</protein>
<keyword evidence="4" id="KW-1185">Reference proteome</keyword>
<evidence type="ECO:0000313" key="3">
    <source>
        <dbReference type="EMBL" id="PNS19217.1"/>
    </source>
</evidence>
<gene>
    <name evidence="3" type="ORF">CAC42_2394</name>
</gene>
<organism evidence="3 4">
    <name type="scientific">Sphaceloma murrayae</name>
    <dbReference type="NCBI Taxonomy" id="2082308"/>
    <lineage>
        <taxon>Eukaryota</taxon>
        <taxon>Fungi</taxon>
        <taxon>Dikarya</taxon>
        <taxon>Ascomycota</taxon>
        <taxon>Pezizomycotina</taxon>
        <taxon>Dothideomycetes</taxon>
        <taxon>Dothideomycetidae</taxon>
        <taxon>Myriangiales</taxon>
        <taxon>Elsinoaceae</taxon>
        <taxon>Sphaceloma</taxon>
    </lineage>
</organism>
<feature type="compositionally biased region" description="Acidic residues" evidence="1">
    <location>
        <begin position="29"/>
        <end position="39"/>
    </location>
</feature>
<feature type="compositionally biased region" description="Basic and acidic residues" evidence="1">
    <location>
        <begin position="73"/>
        <end position="84"/>
    </location>
</feature>
<feature type="region of interest" description="Disordered" evidence="1">
    <location>
        <begin position="226"/>
        <end position="262"/>
    </location>
</feature>
<comment type="caution">
    <text evidence="3">The sequence shown here is derived from an EMBL/GenBank/DDBJ whole genome shotgun (WGS) entry which is preliminary data.</text>
</comment>
<dbReference type="PANTHER" id="PTHR15327">
    <property type="entry name" value="MICROFIBRIL-ASSOCIATED PROTEIN"/>
    <property type="match status" value="1"/>
</dbReference>
<dbReference type="InParanoid" id="A0A2K1QVY2"/>
<feature type="compositionally biased region" description="Acidic residues" evidence="1">
    <location>
        <begin position="181"/>
        <end position="193"/>
    </location>
</feature>
<dbReference type="AlphaFoldDB" id="A0A2K1QVY2"/>
<feature type="region of interest" description="Disordered" evidence="1">
    <location>
        <begin position="286"/>
        <end position="388"/>
    </location>
</feature>
<evidence type="ECO:0000256" key="1">
    <source>
        <dbReference type="SAM" id="MobiDB-lite"/>
    </source>
</evidence>
<feature type="region of interest" description="Disordered" evidence="1">
    <location>
        <begin position="1"/>
        <end position="159"/>
    </location>
</feature>
<dbReference type="InterPro" id="IPR033194">
    <property type="entry name" value="MFAP1"/>
</dbReference>
<feature type="compositionally biased region" description="Basic and acidic residues" evidence="1">
    <location>
        <begin position="368"/>
        <end position="388"/>
    </location>
</feature>
<proteinExistence type="predicted"/>
<feature type="compositionally biased region" description="Basic and acidic residues" evidence="1">
    <location>
        <begin position="341"/>
        <end position="351"/>
    </location>
</feature>
<feature type="compositionally biased region" description="Acidic residues" evidence="1">
    <location>
        <begin position="97"/>
        <end position="120"/>
    </location>
</feature>
<dbReference type="STRING" id="2082308.A0A2K1QVY2"/>
<dbReference type="InterPro" id="IPR009730">
    <property type="entry name" value="MFAP1_C"/>
</dbReference>